<reference evidence="3 4" key="1">
    <citation type="submission" date="2019-06" db="EMBL/GenBank/DDBJ databases">
        <title>Draft genome sequence of the filamentous fungus Phialemoniopsis curvata isolated from diesel fuel.</title>
        <authorList>
            <person name="Varaljay V.A."/>
            <person name="Lyon W.J."/>
            <person name="Crouch A.L."/>
            <person name="Drake C.E."/>
            <person name="Hollomon J.M."/>
            <person name="Nadeau L.J."/>
            <person name="Nunn H.S."/>
            <person name="Stevenson B.S."/>
            <person name="Bojanowski C.L."/>
            <person name="Crookes-Goodson W.J."/>
        </authorList>
    </citation>
    <scope>NUCLEOTIDE SEQUENCE [LARGE SCALE GENOMIC DNA]</scope>
    <source>
        <strain evidence="3 4">D216</strain>
    </source>
</reference>
<feature type="compositionally biased region" description="Pro residues" evidence="2">
    <location>
        <begin position="23"/>
        <end position="33"/>
    </location>
</feature>
<gene>
    <name evidence="3" type="ORF">E0L32_004962</name>
</gene>
<accession>A0A507B4V6</accession>
<dbReference type="InParanoid" id="A0A507B4V6"/>
<evidence type="ECO:0000313" key="3">
    <source>
        <dbReference type="EMBL" id="TPX14853.1"/>
    </source>
</evidence>
<evidence type="ECO:0000256" key="2">
    <source>
        <dbReference type="SAM" id="MobiDB-lite"/>
    </source>
</evidence>
<dbReference type="CDD" id="cd02440">
    <property type="entry name" value="AdoMet_MTases"/>
    <property type="match status" value="1"/>
</dbReference>
<dbReference type="GO" id="GO:0008168">
    <property type="term" value="F:methyltransferase activity"/>
    <property type="evidence" value="ECO:0007669"/>
    <property type="project" value="TreeGrafter"/>
</dbReference>
<feature type="compositionally biased region" description="Acidic residues" evidence="2">
    <location>
        <begin position="50"/>
        <end position="60"/>
    </location>
</feature>
<dbReference type="PANTHER" id="PTHR43591:SF10">
    <property type="entry name" value="ABC TRANSMEMBRANE TYPE-1 DOMAIN-CONTAINING PROTEIN-RELATED"/>
    <property type="match status" value="1"/>
</dbReference>
<dbReference type="EMBL" id="SKBQ01000025">
    <property type="protein sequence ID" value="TPX14853.1"/>
    <property type="molecule type" value="Genomic_DNA"/>
</dbReference>
<dbReference type="OrthoDB" id="2013972at2759"/>
<evidence type="ECO:0000313" key="4">
    <source>
        <dbReference type="Proteomes" id="UP000319257"/>
    </source>
</evidence>
<name>A0A507B4V6_9PEZI</name>
<dbReference type="AlphaFoldDB" id="A0A507B4V6"/>
<dbReference type="STRING" id="1093900.A0A507B4V6"/>
<dbReference type="RefSeq" id="XP_030996564.1">
    <property type="nucleotide sequence ID" value="XM_031139430.1"/>
</dbReference>
<feature type="compositionally biased region" description="Low complexity" evidence="2">
    <location>
        <begin position="9"/>
        <end position="22"/>
    </location>
</feature>
<organism evidence="3 4">
    <name type="scientific">Thyridium curvatum</name>
    <dbReference type="NCBI Taxonomy" id="1093900"/>
    <lineage>
        <taxon>Eukaryota</taxon>
        <taxon>Fungi</taxon>
        <taxon>Dikarya</taxon>
        <taxon>Ascomycota</taxon>
        <taxon>Pezizomycotina</taxon>
        <taxon>Sordariomycetes</taxon>
        <taxon>Sordariomycetidae</taxon>
        <taxon>Thyridiales</taxon>
        <taxon>Thyridiaceae</taxon>
        <taxon>Thyridium</taxon>
    </lineage>
</organism>
<dbReference type="InterPro" id="IPR029063">
    <property type="entry name" value="SAM-dependent_MTases_sf"/>
</dbReference>
<comment type="caution">
    <text evidence="3">The sequence shown here is derived from an EMBL/GenBank/DDBJ whole genome shotgun (WGS) entry which is preliminary data.</text>
</comment>
<comment type="similarity">
    <text evidence="1">Belongs to the methyltransferase superfamily. LaeA methyltransferase family.</text>
</comment>
<proteinExistence type="inferred from homology"/>
<protein>
    <submittedName>
        <fullName evidence="3">Uncharacterized protein</fullName>
    </submittedName>
</protein>
<evidence type="ECO:0000256" key="1">
    <source>
        <dbReference type="ARBA" id="ARBA00038158"/>
    </source>
</evidence>
<dbReference type="GeneID" id="41972409"/>
<dbReference type="Pfam" id="PF13489">
    <property type="entry name" value="Methyltransf_23"/>
    <property type="match status" value="1"/>
</dbReference>
<dbReference type="Proteomes" id="UP000319257">
    <property type="component" value="Unassembled WGS sequence"/>
</dbReference>
<dbReference type="PANTHER" id="PTHR43591">
    <property type="entry name" value="METHYLTRANSFERASE"/>
    <property type="match status" value="1"/>
</dbReference>
<dbReference type="SUPFAM" id="SSF53335">
    <property type="entry name" value="S-adenosyl-L-methionine-dependent methyltransferases"/>
    <property type="match status" value="1"/>
</dbReference>
<keyword evidence="4" id="KW-1185">Reference proteome</keyword>
<feature type="region of interest" description="Disordered" evidence="2">
    <location>
        <begin position="1"/>
        <end position="65"/>
    </location>
</feature>
<dbReference type="Gene3D" id="3.40.50.150">
    <property type="entry name" value="Vaccinia Virus protein VP39"/>
    <property type="match status" value="1"/>
</dbReference>
<sequence length="371" mass="40842">MAEEQTNRPAAVAEPAEPAGPETSPPASSPPAPSAVLPPQHWAEVAQNEEQGDVDADSTIDADNASSTASITSSIFEYRTIHGRTFNSDQGDAQYWGSNDEPQRELMDITHHILTIGLGDKLHLAPLDKAHVHQVIDIGCGTGIWAIDFADEYPGAEVIGTDISPIQPSWVPPNLKFEIEDCTRDWTFKSGFADYIHLRWLVGSIKDWDALCSEAFRVCKPGGWIESHEASSNIESDDGTVDGDSAMGQWGKFFIEGSKKIGSSFTVVEDGTQRKALEKAGFINIQEFNFRNPIGGWSSVPSERKMGPYTKYGLETDSEGFVLFMAHVLGWSRAEIQVYNAQFRRELRSGKHHGYFRQKVVWGQKPGAAAE</sequence>